<dbReference type="Gene3D" id="2.70.70.10">
    <property type="entry name" value="Glucose Permease (Domain IIA)"/>
    <property type="match status" value="1"/>
</dbReference>
<feature type="transmembrane region" description="Helical" evidence="1">
    <location>
        <begin position="21"/>
        <end position="44"/>
    </location>
</feature>
<dbReference type="PANTHER" id="PTHR21666">
    <property type="entry name" value="PEPTIDASE-RELATED"/>
    <property type="match status" value="1"/>
</dbReference>
<evidence type="ECO:0000313" key="4">
    <source>
        <dbReference type="Proteomes" id="UP000274033"/>
    </source>
</evidence>
<dbReference type="Pfam" id="PF01551">
    <property type="entry name" value="Peptidase_M23"/>
    <property type="match status" value="1"/>
</dbReference>
<dbReference type="Proteomes" id="UP000274033">
    <property type="component" value="Unassembled WGS sequence"/>
</dbReference>
<dbReference type="InterPro" id="IPR016047">
    <property type="entry name" value="M23ase_b-sheet_dom"/>
</dbReference>
<reference evidence="3 4" key="1">
    <citation type="journal article" date="2013" name="J. Microbiol.">
        <title>Lysinibacillus chungkukjangi sp. nov., isolated from Chungkukjang, Korean fermented soybean food.</title>
        <authorList>
            <person name="Kim S.J."/>
            <person name="Jang Y.H."/>
            <person name="Hamada M."/>
            <person name="Ahn J.H."/>
            <person name="Weon H.Y."/>
            <person name="Suzuki K."/>
            <person name="Whang K.S."/>
            <person name="Kwon S.W."/>
        </authorList>
    </citation>
    <scope>NUCLEOTIDE SEQUENCE [LARGE SCALE GENOMIC DNA]</scope>
    <source>
        <strain evidence="3 4">MCCC 1A12701</strain>
    </source>
</reference>
<sequence length="219" mass="24542">MREEKQFNTSPKNNNWQKKPWFWPTIYGGIAVVLIGLIFTYNALIGDETEEQAVQEEVASEDNTIIETNARTETLKYPFNEDQLDQVSVLQDFYDVTADEATRENALLVFNQTFSTSSGVSLSVNSEPFEVLAAMSGEVTDVKLDAFTGNEIVVTHANGMETRYSSVTDILVKKGDKVEQGQPLATTTENEWNPTAGIHLHFEVLQDGEHVNPRNFLAF</sequence>
<dbReference type="PANTHER" id="PTHR21666:SF291">
    <property type="entry name" value="STAGE II SPORULATION PROTEIN Q"/>
    <property type="match status" value="1"/>
</dbReference>
<keyword evidence="1" id="KW-0812">Transmembrane</keyword>
<dbReference type="InterPro" id="IPR050570">
    <property type="entry name" value="Cell_wall_metabolism_enzyme"/>
</dbReference>
<dbReference type="CDD" id="cd12797">
    <property type="entry name" value="M23_peptidase"/>
    <property type="match status" value="1"/>
</dbReference>
<protein>
    <submittedName>
        <fullName evidence="3">M23 family metallopeptidase</fullName>
    </submittedName>
</protein>
<evidence type="ECO:0000313" key="3">
    <source>
        <dbReference type="EMBL" id="RQW75537.1"/>
    </source>
</evidence>
<gene>
    <name evidence="3" type="ORF">EBB45_05190</name>
</gene>
<evidence type="ECO:0000259" key="2">
    <source>
        <dbReference type="Pfam" id="PF01551"/>
    </source>
</evidence>
<name>A0A3N9UHJ9_9BACI</name>
<dbReference type="EMBL" id="RRCT01000003">
    <property type="protein sequence ID" value="RQW75537.1"/>
    <property type="molecule type" value="Genomic_DNA"/>
</dbReference>
<dbReference type="OrthoDB" id="2050153at2"/>
<dbReference type="RefSeq" id="WP_124763357.1">
    <property type="nucleotide sequence ID" value="NZ_JAFBDY010000009.1"/>
</dbReference>
<dbReference type="InterPro" id="IPR011055">
    <property type="entry name" value="Dup_hybrid_motif"/>
</dbReference>
<organism evidence="3 4">
    <name type="scientific">Lysinibacillus composti</name>
    <dbReference type="NCBI Taxonomy" id="720633"/>
    <lineage>
        <taxon>Bacteria</taxon>
        <taxon>Bacillati</taxon>
        <taxon>Bacillota</taxon>
        <taxon>Bacilli</taxon>
        <taxon>Bacillales</taxon>
        <taxon>Bacillaceae</taxon>
        <taxon>Lysinibacillus</taxon>
    </lineage>
</organism>
<dbReference type="AlphaFoldDB" id="A0A3N9UHJ9"/>
<dbReference type="GO" id="GO:0004222">
    <property type="term" value="F:metalloendopeptidase activity"/>
    <property type="evidence" value="ECO:0007669"/>
    <property type="project" value="TreeGrafter"/>
</dbReference>
<keyword evidence="1" id="KW-0472">Membrane</keyword>
<dbReference type="SUPFAM" id="SSF51261">
    <property type="entry name" value="Duplicated hybrid motif"/>
    <property type="match status" value="1"/>
</dbReference>
<evidence type="ECO:0000256" key="1">
    <source>
        <dbReference type="SAM" id="Phobius"/>
    </source>
</evidence>
<proteinExistence type="predicted"/>
<feature type="domain" description="M23ase beta-sheet core" evidence="2">
    <location>
        <begin position="118"/>
        <end position="213"/>
    </location>
</feature>
<accession>A0A3N9UHJ9</accession>
<comment type="caution">
    <text evidence="3">The sequence shown here is derived from an EMBL/GenBank/DDBJ whole genome shotgun (WGS) entry which is preliminary data.</text>
</comment>
<keyword evidence="4" id="KW-1185">Reference proteome</keyword>
<keyword evidence="1" id="KW-1133">Transmembrane helix</keyword>